<evidence type="ECO:0000256" key="2">
    <source>
        <dbReference type="ARBA" id="ARBA00008711"/>
    </source>
</evidence>
<keyword evidence="3 9" id="KW-0963">Cytoplasm</keyword>
<evidence type="ECO:0000259" key="10">
    <source>
        <dbReference type="Pfam" id="PF01035"/>
    </source>
</evidence>
<accession>A0A0B5ERV5</accession>
<keyword evidence="5 9" id="KW-0808">Transferase</keyword>
<dbReference type="PANTHER" id="PTHR10815:SF5">
    <property type="entry name" value="METHYLATED-DNA--PROTEIN-CYSTEINE METHYLTRANSFERASE"/>
    <property type="match status" value="1"/>
</dbReference>
<dbReference type="NCBIfam" id="TIGR00589">
    <property type="entry name" value="ogt"/>
    <property type="match status" value="1"/>
</dbReference>
<dbReference type="SUPFAM" id="SSF53155">
    <property type="entry name" value="Methylated DNA-protein cysteine methyltransferase domain"/>
    <property type="match status" value="1"/>
</dbReference>
<comment type="similarity">
    <text evidence="2 9">Belongs to the MGMT family.</text>
</comment>
<dbReference type="FunFam" id="1.10.10.10:FF:000214">
    <property type="entry name" value="Methylated-DNA--protein-cysteine methyltransferase"/>
    <property type="match status" value="1"/>
</dbReference>
<dbReference type="Gene3D" id="1.10.10.10">
    <property type="entry name" value="Winged helix-like DNA-binding domain superfamily/Winged helix DNA-binding domain"/>
    <property type="match status" value="1"/>
</dbReference>
<dbReference type="EC" id="2.1.1.63" evidence="9"/>
<evidence type="ECO:0000256" key="5">
    <source>
        <dbReference type="ARBA" id="ARBA00022679"/>
    </source>
</evidence>
<keyword evidence="6 9" id="KW-0227">DNA damage</keyword>
<comment type="subcellular location">
    <subcellularLocation>
        <location evidence="9">Cytoplasm</location>
    </subcellularLocation>
</comment>
<dbReference type="PANTHER" id="PTHR10815">
    <property type="entry name" value="METHYLATED-DNA--PROTEIN-CYSTEINE METHYLTRANSFERASE"/>
    <property type="match status" value="1"/>
</dbReference>
<dbReference type="InterPro" id="IPR001497">
    <property type="entry name" value="MethylDNA_cys_MeTrfase_AS"/>
</dbReference>
<gene>
    <name evidence="12" type="ORF">SLNWT_0476</name>
</gene>
<comment type="catalytic activity">
    <reaction evidence="8 9">
        <text>a 6-O-methyl-2'-deoxyguanosine in DNA + L-cysteinyl-[protein] = S-methyl-L-cysteinyl-[protein] + a 2'-deoxyguanosine in DNA</text>
        <dbReference type="Rhea" id="RHEA:24000"/>
        <dbReference type="Rhea" id="RHEA-COMP:10131"/>
        <dbReference type="Rhea" id="RHEA-COMP:10132"/>
        <dbReference type="Rhea" id="RHEA-COMP:11367"/>
        <dbReference type="Rhea" id="RHEA-COMP:11368"/>
        <dbReference type="ChEBI" id="CHEBI:29950"/>
        <dbReference type="ChEBI" id="CHEBI:82612"/>
        <dbReference type="ChEBI" id="CHEBI:85445"/>
        <dbReference type="ChEBI" id="CHEBI:85448"/>
        <dbReference type="EC" id="2.1.1.63"/>
    </reaction>
</comment>
<dbReference type="InterPro" id="IPR008332">
    <property type="entry name" value="MethylG_MeTrfase_N"/>
</dbReference>
<reference evidence="12 13" key="1">
    <citation type="submission" date="2015-01" db="EMBL/GenBank/DDBJ databases">
        <title>Enhanced salinomycin production by adjusting the supply of polyketide extender units in Streptomyce albus DSM 41398.</title>
        <authorList>
            <person name="Lu C."/>
        </authorList>
    </citation>
    <scope>NUCLEOTIDE SEQUENCE [LARGE SCALE GENOMIC DNA]</scope>
    <source>
        <strain evidence="13">ATCC 21838 / DSM 41398 / FERM P-419 / JCM 4703 / NBRC 107858</strain>
    </source>
</reference>
<evidence type="ECO:0000313" key="12">
    <source>
        <dbReference type="EMBL" id="AJE80852.1"/>
    </source>
</evidence>
<dbReference type="GO" id="GO:0032259">
    <property type="term" value="P:methylation"/>
    <property type="evidence" value="ECO:0007669"/>
    <property type="project" value="UniProtKB-KW"/>
</dbReference>
<dbReference type="InterPro" id="IPR036631">
    <property type="entry name" value="MGMT_N_sf"/>
</dbReference>
<dbReference type="Pfam" id="PF01035">
    <property type="entry name" value="DNA_binding_1"/>
    <property type="match status" value="1"/>
</dbReference>
<evidence type="ECO:0000259" key="11">
    <source>
        <dbReference type="Pfam" id="PF02870"/>
    </source>
</evidence>
<keyword evidence="7 9" id="KW-0234">DNA repair</keyword>
<dbReference type="CDD" id="cd06445">
    <property type="entry name" value="ATase"/>
    <property type="match status" value="1"/>
</dbReference>
<evidence type="ECO:0000313" key="13">
    <source>
        <dbReference type="Proteomes" id="UP000031523"/>
    </source>
</evidence>
<feature type="domain" description="Methylguanine DNA methyltransferase ribonuclease-like" evidence="11">
    <location>
        <begin position="12"/>
        <end position="73"/>
    </location>
</feature>
<dbReference type="InterPro" id="IPR036388">
    <property type="entry name" value="WH-like_DNA-bd_sf"/>
</dbReference>
<comment type="function">
    <text evidence="9">Involved in the cellular defense against the biological effects of O6-methylguanine (O6-MeG) and O4-methylthymine (O4-MeT) in DNA. Repairs the methylated nucleobase in DNA by stoichiometrically transferring the methyl group to a cysteine residue in the enzyme. This is a suicide reaction: the enzyme is irreversibly inactivated.</text>
</comment>
<dbReference type="SUPFAM" id="SSF46767">
    <property type="entry name" value="Methylated DNA-protein cysteine methyltransferase, C-terminal domain"/>
    <property type="match status" value="1"/>
</dbReference>
<dbReference type="InterPro" id="IPR023546">
    <property type="entry name" value="MGMT"/>
</dbReference>
<comment type="miscellaneous">
    <text evidence="9">This enzyme catalyzes only one turnover and therefore is not strictly catalytic. According to one definition, an enzyme is a biocatalyst that acts repeatedly and over many reaction cycles.</text>
</comment>
<dbReference type="Proteomes" id="UP000031523">
    <property type="component" value="Chromosome"/>
</dbReference>
<dbReference type="InterPro" id="IPR036217">
    <property type="entry name" value="MethylDNA_cys_MeTrfase_DNAb"/>
</dbReference>
<evidence type="ECO:0000256" key="4">
    <source>
        <dbReference type="ARBA" id="ARBA00022603"/>
    </source>
</evidence>
<sequence>MKQHMVTEGLGPYGPLTLVATDGRLSGLYMTDHRHRPPFEEFGHEDPEPFTEVRAQLAAYFAGELKEFDLPLAATGTAFQQRVWRALLDIPYGETRSYGELATALGNPKASRAVGLANGRNPVSIIVPCHRVIGADGSLTGYGGGIERKRGLLDFERGSALF</sequence>
<dbReference type="AlphaFoldDB" id="A0A0B5ERV5"/>
<dbReference type="GO" id="GO:0005737">
    <property type="term" value="C:cytoplasm"/>
    <property type="evidence" value="ECO:0007669"/>
    <property type="project" value="UniProtKB-SubCell"/>
</dbReference>
<feature type="domain" description="Methylated-DNA-[protein]-cysteine S-methyltransferase DNA binding" evidence="10">
    <location>
        <begin position="78"/>
        <end position="157"/>
    </location>
</feature>
<evidence type="ECO:0000256" key="1">
    <source>
        <dbReference type="ARBA" id="ARBA00001286"/>
    </source>
</evidence>
<dbReference type="KEGG" id="sals:SLNWT_0476"/>
<evidence type="ECO:0000256" key="6">
    <source>
        <dbReference type="ARBA" id="ARBA00022763"/>
    </source>
</evidence>
<protein>
    <recommendedName>
        <fullName evidence="9">Methylated-DNA--protein-cysteine methyltransferase</fullName>
        <ecNumber evidence="9">2.1.1.63</ecNumber>
    </recommendedName>
    <alternativeName>
        <fullName evidence="9">6-O-methylguanine-DNA methyltransferase</fullName>
        <shortName evidence="9">MGMT</shortName>
    </alternativeName>
    <alternativeName>
        <fullName evidence="9">O-6-methylguanine-DNA-alkyltransferase</fullName>
    </alternativeName>
</protein>
<evidence type="ECO:0000256" key="7">
    <source>
        <dbReference type="ARBA" id="ARBA00023204"/>
    </source>
</evidence>
<dbReference type="PROSITE" id="PS00374">
    <property type="entry name" value="MGMT"/>
    <property type="match status" value="1"/>
</dbReference>
<keyword evidence="13" id="KW-1185">Reference proteome</keyword>
<dbReference type="GO" id="GO:0006307">
    <property type="term" value="P:DNA alkylation repair"/>
    <property type="evidence" value="ECO:0007669"/>
    <property type="project" value="UniProtKB-UniRule"/>
</dbReference>
<dbReference type="Pfam" id="PF02870">
    <property type="entry name" value="Methyltransf_1N"/>
    <property type="match status" value="1"/>
</dbReference>
<evidence type="ECO:0000256" key="8">
    <source>
        <dbReference type="ARBA" id="ARBA00049348"/>
    </source>
</evidence>
<name>A0A0B5ERV5_STRA4</name>
<comment type="catalytic activity">
    <reaction evidence="1 9">
        <text>a 4-O-methyl-thymidine in DNA + L-cysteinyl-[protein] = a thymidine in DNA + S-methyl-L-cysteinyl-[protein]</text>
        <dbReference type="Rhea" id="RHEA:53428"/>
        <dbReference type="Rhea" id="RHEA-COMP:10131"/>
        <dbReference type="Rhea" id="RHEA-COMP:10132"/>
        <dbReference type="Rhea" id="RHEA-COMP:13555"/>
        <dbReference type="Rhea" id="RHEA-COMP:13556"/>
        <dbReference type="ChEBI" id="CHEBI:29950"/>
        <dbReference type="ChEBI" id="CHEBI:82612"/>
        <dbReference type="ChEBI" id="CHEBI:137386"/>
        <dbReference type="ChEBI" id="CHEBI:137387"/>
        <dbReference type="EC" id="2.1.1.63"/>
    </reaction>
</comment>
<evidence type="ECO:0000256" key="9">
    <source>
        <dbReference type="HAMAP-Rule" id="MF_00772"/>
    </source>
</evidence>
<evidence type="ECO:0000256" key="3">
    <source>
        <dbReference type="ARBA" id="ARBA00022490"/>
    </source>
</evidence>
<dbReference type="GO" id="GO:0003908">
    <property type="term" value="F:methylated-DNA-[protein]-cysteine S-methyltransferase activity"/>
    <property type="evidence" value="ECO:0007669"/>
    <property type="project" value="UniProtKB-UniRule"/>
</dbReference>
<organism evidence="12 13">
    <name type="scientific">Streptomyces albus (strain ATCC 21838 / DSM 41398 / FERM P-419 / JCM 4703 / NBRC 107858)</name>
    <dbReference type="NCBI Taxonomy" id="1081613"/>
    <lineage>
        <taxon>Bacteria</taxon>
        <taxon>Bacillati</taxon>
        <taxon>Actinomycetota</taxon>
        <taxon>Actinomycetes</taxon>
        <taxon>Kitasatosporales</taxon>
        <taxon>Streptomycetaceae</taxon>
        <taxon>Streptomyces</taxon>
    </lineage>
</organism>
<proteinExistence type="inferred from homology"/>
<keyword evidence="4 9" id="KW-0489">Methyltransferase</keyword>
<feature type="active site" description="Nucleophile; methyl group acceptor" evidence="9">
    <location>
        <position position="129"/>
    </location>
</feature>
<dbReference type="EMBL" id="CP010519">
    <property type="protein sequence ID" value="AJE80852.1"/>
    <property type="molecule type" value="Genomic_DNA"/>
</dbReference>
<dbReference type="HAMAP" id="MF_00772">
    <property type="entry name" value="OGT"/>
    <property type="match status" value="1"/>
</dbReference>
<dbReference type="Gene3D" id="3.30.160.70">
    <property type="entry name" value="Methylated DNA-protein cysteine methyltransferase domain"/>
    <property type="match status" value="1"/>
</dbReference>
<dbReference type="InterPro" id="IPR014048">
    <property type="entry name" value="MethylDNA_cys_MeTrfase_DNA-bd"/>
</dbReference>